<dbReference type="Proteomes" id="UP000011761">
    <property type="component" value="Unassembled WGS sequence"/>
</dbReference>
<dbReference type="RefSeq" id="XP_007681563.1">
    <property type="nucleotide sequence ID" value="XM_007683373.1"/>
</dbReference>
<sequence length="117" mass="12644">MLTGDDLDFDTSHHLSLSDVAHISGVIGRCSAIELLADAAILLKAMLVHWIASHKKAFSGTCALRSRLQVKMPNLRTGSGDGHAGFTACTSSHGQWSQRMWTALGPFKVSESLRQKP</sequence>
<reference evidence="1 2" key="1">
    <citation type="journal article" date="2012" name="PLoS Pathog.">
        <title>Diverse lifestyles and strategies of plant pathogenesis encoded in the genomes of eighteen Dothideomycetes fungi.</title>
        <authorList>
            <person name="Ohm R.A."/>
            <person name="Feau N."/>
            <person name="Henrissat B."/>
            <person name="Schoch C.L."/>
            <person name="Horwitz B.A."/>
            <person name="Barry K.W."/>
            <person name="Condon B.J."/>
            <person name="Copeland A.C."/>
            <person name="Dhillon B."/>
            <person name="Glaser F."/>
            <person name="Hesse C.N."/>
            <person name="Kosti I."/>
            <person name="LaButti K."/>
            <person name="Lindquist E.A."/>
            <person name="Lucas S."/>
            <person name="Salamov A.A."/>
            <person name="Bradshaw R.E."/>
            <person name="Ciuffetti L."/>
            <person name="Hamelin R.C."/>
            <person name="Kema G.H.J."/>
            <person name="Lawrence C."/>
            <person name="Scott J.A."/>
            <person name="Spatafora J.W."/>
            <person name="Turgeon B.G."/>
            <person name="de Wit P.J.G.M."/>
            <person name="Zhong S."/>
            <person name="Goodwin S.B."/>
            <person name="Grigoriev I.V."/>
        </authorList>
    </citation>
    <scope>NUCLEOTIDE SEQUENCE [LARGE SCALE GENOMIC DNA]</scope>
    <source>
        <strain evidence="1 2">UAMH 10762</strain>
    </source>
</reference>
<gene>
    <name evidence="1" type="ORF">BAUCODRAFT_314085</name>
</gene>
<evidence type="ECO:0000313" key="2">
    <source>
        <dbReference type="Proteomes" id="UP000011761"/>
    </source>
</evidence>
<dbReference type="AlphaFoldDB" id="M2MWU0"/>
<dbReference type="HOGENOM" id="CLU_2084411_0_0_1"/>
<protein>
    <submittedName>
        <fullName evidence="1">Uncharacterized protein</fullName>
    </submittedName>
</protein>
<keyword evidence="2" id="KW-1185">Reference proteome</keyword>
<dbReference type="KEGG" id="bcom:BAUCODRAFT_314085"/>
<dbReference type="EMBL" id="KB445564">
    <property type="protein sequence ID" value="EMC91079.1"/>
    <property type="molecule type" value="Genomic_DNA"/>
</dbReference>
<evidence type="ECO:0000313" key="1">
    <source>
        <dbReference type="EMBL" id="EMC91079.1"/>
    </source>
</evidence>
<organism evidence="1 2">
    <name type="scientific">Baudoinia panamericana (strain UAMH 10762)</name>
    <name type="common">Angels' share fungus</name>
    <name type="synonym">Baudoinia compniacensis (strain UAMH 10762)</name>
    <dbReference type="NCBI Taxonomy" id="717646"/>
    <lineage>
        <taxon>Eukaryota</taxon>
        <taxon>Fungi</taxon>
        <taxon>Dikarya</taxon>
        <taxon>Ascomycota</taxon>
        <taxon>Pezizomycotina</taxon>
        <taxon>Dothideomycetes</taxon>
        <taxon>Dothideomycetidae</taxon>
        <taxon>Mycosphaerellales</taxon>
        <taxon>Teratosphaeriaceae</taxon>
        <taxon>Baudoinia</taxon>
    </lineage>
</organism>
<dbReference type="GeneID" id="19111466"/>
<name>M2MWU0_BAUPA</name>
<proteinExistence type="predicted"/>
<accession>M2MWU0</accession>